<comment type="caution">
    <text evidence="5">The sequence shown here is derived from an EMBL/GenBank/DDBJ whole genome shotgun (WGS) entry which is preliminary data.</text>
</comment>
<feature type="signal peptide" evidence="4">
    <location>
        <begin position="1"/>
        <end position="19"/>
    </location>
</feature>
<name>A0A1W9S0E4_9BACT</name>
<keyword evidence="4" id="KW-0732">Signal</keyword>
<feature type="repeat" description="TPR" evidence="3">
    <location>
        <begin position="490"/>
        <end position="523"/>
    </location>
</feature>
<feature type="repeat" description="TPR" evidence="3">
    <location>
        <begin position="414"/>
        <end position="447"/>
    </location>
</feature>
<evidence type="ECO:0000313" key="5">
    <source>
        <dbReference type="EMBL" id="OQX90318.1"/>
    </source>
</evidence>
<evidence type="ECO:0000256" key="4">
    <source>
        <dbReference type="SAM" id="SignalP"/>
    </source>
</evidence>
<dbReference type="PANTHER" id="PTHR44858">
    <property type="entry name" value="TETRATRICOPEPTIDE REPEAT PROTEIN 6"/>
    <property type="match status" value="1"/>
</dbReference>
<protein>
    <recommendedName>
        <fullName evidence="7">Tetratricopeptide repeat protein</fullName>
    </recommendedName>
</protein>
<accession>A0A1W9S0E4</accession>
<dbReference type="PANTHER" id="PTHR44858:SF1">
    <property type="entry name" value="UDP-N-ACETYLGLUCOSAMINE--PEPTIDE N-ACETYLGLUCOSAMINYLTRANSFERASE SPINDLY-RELATED"/>
    <property type="match status" value="1"/>
</dbReference>
<organism evidence="5 6">
    <name type="scientific">Candidatus Coatesbacteria bacterium 4484_99</name>
    <dbReference type="NCBI Taxonomy" id="1970774"/>
    <lineage>
        <taxon>Bacteria</taxon>
        <taxon>Candidatus Coatesiibacteriota</taxon>
    </lineage>
</organism>
<evidence type="ECO:0000256" key="3">
    <source>
        <dbReference type="PROSITE-ProRule" id="PRU00339"/>
    </source>
</evidence>
<reference evidence="6" key="1">
    <citation type="submission" date="2017-03" db="EMBL/GenBank/DDBJ databases">
        <title>Novel pathways for hydrocarbon cycling and metabolic interdependencies in hydrothermal sediment communities.</title>
        <authorList>
            <person name="Dombrowski N."/>
            <person name="Seitz K."/>
            <person name="Teske A."/>
            <person name="Baker B."/>
        </authorList>
    </citation>
    <scope>NUCLEOTIDE SEQUENCE [LARGE SCALE GENOMIC DNA]</scope>
</reference>
<feature type="repeat" description="TPR" evidence="3">
    <location>
        <begin position="235"/>
        <end position="268"/>
    </location>
</feature>
<dbReference type="InterPro" id="IPR050498">
    <property type="entry name" value="Ycf3"/>
</dbReference>
<dbReference type="Proteomes" id="UP000192611">
    <property type="component" value="Unassembled WGS sequence"/>
</dbReference>
<evidence type="ECO:0000313" key="6">
    <source>
        <dbReference type="Proteomes" id="UP000192611"/>
    </source>
</evidence>
<keyword evidence="2 3" id="KW-0802">TPR repeat</keyword>
<dbReference type="AlphaFoldDB" id="A0A1W9S0E4"/>
<evidence type="ECO:0008006" key="7">
    <source>
        <dbReference type="Google" id="ProtNLM"/>
    </source>
</evidence>
<dbReference type="SUPFAM" id="SSF48452">
    <property type="entry name" value="TPR-like"/>
    <property type="match status" value="1"/>
</dbReference>
<dbReference type="Gene3D" id="1.25.40.10">
    <property type="entry name" value="Tetratricopeptide repeat domain"/>
    <property type="match status" value="3"/>
</dbReference>
<dbReference type="Pfam" id="PF13181">
    <property type="entry name" value="TPR_8"/>
    <property type="match status" value="1"/>
</dbReference>
<dbReference type="InterPro" id="IPR011990">
    <property type="entry name" value="TPR-like_helical_dom_sf"/>
</dbReference>
<evidence type="ECO:0000256" key="2">
    <source>
        <dbReference type="ARBA" id="ARBA00022803"/>
    </source>
</evidence>
<keyword evidence="1" id="KW-0677">Repeat</keyword>
<sequence>MNRLLVFCIIMITFGSVLAQQPTEEVKELVRNEIVILPFVQIGEVGIEETPPPPDIEGFEVDILADISWLRNTFPIIMGLTMEKTHSVLVTFGDDVIRTGSKLGVDLKREVSIEDACMLARYMGCDAVVVGTYEKVDDSVRVRYALVGVEGPSVIREGVFEVNKDDIQKRVIGETYAILNALGVDVGQDVKKRIGDGFTGNLKAMRWTAKCIGLPITGQMIGFASKAIEEDAEFAYPYKLLGDAYMFEDDFRTADYNYDNAIRLDSSMPSFYLAKGVNYYREGKDKLSQTIILTKGFITALTELKENLESAPFGIDDEGFETTRKLLIEEIGLTLENGELTSSGLVEAMYSFKSVGANFKDELDMMGTLSKLERAFDELSKARQESKGKVPEPEEFIKAENAFNEALTIDPGYAIAYVRLAKIEEERDNRVKAIELLKKALSIDKVNSEALVMLGNNYWYYGATLPQWRKYFGLAIDAYKSALEIRPDMSVTHYNIASLYLKVEDAENAIYHFERFLELEPDSGKAEDIRKTIENLKKGKYK</sequence>
<feature type="chain" id="PRO_5012800575" description="Tetratricopeptide repeat protein" evidence="4">
    <location>
        <begin position="20"/>
        <end position="542"/>
    </location>
</feature>
<dbReference type="EMBL" id="NATQ01000070">
    <property type="protein sequence ID" value="OQX90318.1"/>
    <property type="molecule type" value="Genomic_DNA"/>
</dbReference>
<dbReference type="PROSITE" id="PS50005">
    <property type="entry name" value="TPR"/>
    <property type="match status" value="3"/>
</dbReference>
<evidence type="ECO:0000256" key="1">
    <source>
        <dbReference type="ARBA" id="ARBA00022737"/>
    </source>
</evidence>
<dbReference type="InterPro" id="IPR019734">
    <property type="entry name" value="TPR_rpt"/>
</dbReference>
<gene>
    <name evidence="5" type="ORF">B6D57_03750</name>
</gene>
<dbReference type="SMART" id="SM00028">
    <property type="entry name" value="TPR"/>
    <property type="match status" value="4"/>
</dbReference>
<proteinExistence type="predicted"/>